<keyword evidence="8" id="KW-1185">Reference proteome</keyword>
<feature type="transmembrane region" description="Helical" evidence="6">
    <location>
        <begin position="288"/>
        <end position="306"/>
    </location>
</feature>
<reference evidence="7 8" key="1">
    <citation type="submission" date="2024-09" db="EMBL/GenBank/DDBJ databases">
        <authorList>
            <person name="Sun Q."/>
            <person name="Mori K."/>
        </authorList>
    </citation>
    <scope>NUCLEOTIDE SEQUENCE [LARGE SCALE GENOMIC DNA]</scope>
    <source>
        <strain evidence="7 8">JCM 3307</strain>
    </source>
</reference>
<feature type="transmembrane region" description="Helical" evidence="6">
    <location>
        <begin position="379"/>
        <end position="399"/>
    </location>
</feature>
<feature type="transmembrane region" description="Helical" evidence="6">
    <location>
        <begin position="52"/>
        <end position="71"/>
    </location>
</feature>
<feature type="transmembrane region" description="Helical" evidence="6">
    <location>
        <begin position="175"/>
        <end position="195"/>
    </location>
</feature>
<organism evidence="7 8">
    <name type="scientific">Dactylosporangium vinaceum</name>
    <dbReference type="NCBI Taxonomy" id="53362"/>
    <lineage>
        <taxon>Bacteria</taxon>
        <taxon>Bacillati</taxon>
        <taxon>Actinomycetota</taxon>
        <taxon>Actinomycetes</taxon>
        <taxon>Micromonosporales</taxon>
        <taxon>Micromonosporaceae</taxon>
        <taxon>Dactylosporangium</taxon>
    </lineage>
</organism>
<comment type="subcellular location">
    <subcellularLocation>
        <location evidence="1">Cell membrane</location>
        <topology evidence="1">Multi-pass membrane protein</topology>
    </subcellularLocation>
</comment>
<evidence type="ECO:0000313" key="7">
    <source>
        <dbReference type="EMBL" id="MFB9449016.1"/>
    </source>
</evidence>
<dbReference type="PANTHER" id="PTHR23513">
    <property type="entry name" value="INTEGRAL MEMBRANE EFFLUX PROTEIN-RELATED"/>
    <property type="match status" value="1"/>
</dbReference>
<dbReference type="Proteomes" id="UP001589608">
    <property type="component" value="Unassembled WGS sequence"/>
</dbReference>
<evidence type="ECO:0000256" key="4">
    <source>
        <dbReference type="ARBA" id="ARBA00022989"/>
    </source>
</evidence>
<keyword evidence="5 6" id="KW-0472">Membrane</keyword>
<comment type="caution">
    <text evidence="7">The sequence shown here is derived from an EMBL/GenBank/DDBJ whole genome shotgun (WGS) entry which is preliminary data.</text>
</comment>
<accession>A0ABV5MJH2</accession>
<proteinExistence type="predicted"/>
<keyword evidence="4 6" id="KW-1133">Transmembrane helix</keyword>
<dbReference type="RefSeq" id="WP_223093686.1">
    <property type="nucleotide sequence ID" value="NZ_CP061913.1"/>
</dbReference>
<dbReference type="CDD" id="cd06173">
    <property type="entry name" value="MFS_MefA_like"/>
    <property type="match status" value="1"/>
</dbReference>
<dbReference type="EMBL" id="JBHMCA010000060">
    <property type="protein sequence ID" value="MFB9449016.1"/>
    <property type="molecule type" value="Genomic_DNA"/>
</dbReference>
<dbReference type="InterPro" id="IPR036259">
    <property type="entry name" value="MFS_trans_sf"/>
</dbReference>
<dbReference type="Pfam" id="PF07690">
    <property type="entry name" value="MFS_1"/>
    <property type="match status" value="1"/>
</dbReference>
<dbReference type="Gene3D" id="1.20.1250.20">
    <property type="entry name" value="MFS general substrate transporter like domains"/>
    <property type="match status" value="1"/>
</dbReference>
<evidence type="ECO:0000256" key="2">
    <source>
        <dbReference type="ARBA" id="ARBA00022475"/>
    </source>
</evidence>
<evidence type="ECO:0000256" key="1">
    <source>
        <dbReference type="ARBA" id="ARBA00004651"/>
    </source>
</evidence>
<dbReference type="SUPFAM" id="SSF103473">
    <property type="entry name" value="MFS general substrate transporter"/>
    <property type="match status" value="1"/>
</dbReference>
<name>A0ABV5MJH2_9ACTN</name>
<feature type="transmembrane region" description="Helical" evidence="6">
    <location>
        <begin position="21"/>
        <end position="40"/>
    </location>
</feature>
<evidence type="ECO:0000256" key="3">
    <source>
        <dbReference type="ARBA" id="ARBA00022692"/>
    </source>
</evidence>
<feature type="transmembrane region" description="Helical" evidence="6">
    <location>
        <begin position="347"/>
        <end position="373"/>
    </location>
</feature>
<evidence type="ECO:0000256" key="5">
    <source>
        <dbReference type="ARBA" id="ARBA00023136"/>
    </source>
</evidence>
<keyword evidence="2" id="KW-1003">Cell membrane</keyword>
<evidence type="ECO:0000256" key="6">
    <source>
        <dbReference type="SAM" id="Phobius"/>
    </source>
</evidence>
<sequence>MRDTPYRPVLRHPVLRRILPGLGISALGDGMSLVAVSWLALTLAPPASRGTWVAAAVAAYSLPSALGGVLLRRYLRHRHGAQLAGWNAVLRASALGAIVLVNALGALSLAGYVGLLAVSSLLAAWGSAGRYTLIADVLPPEHHLAANGLMGTLTEASAIAGPPLAGLLIGWTGPVFVLALDAASFAVLAVTYRLAVPRGAGPAPAGEPEADTPGGPADTAGAGRNWLTALSFVFFLLFGPFYVALPLYIADDRHASATLLGLYYTVFGIGAVAGGLTSAYLRRLPLRQALFGIVLAFSLAVLPLGLDAPVWLTLPAFALAGLCWAPYMPLAMALFQRTVPPARLSQVLAVFGSVTVIAVPLGTAAGGPLVTWLGPRQTLLVSAAAMALLGAGGAAVTIVRSFRKPREKTHPDGYVHR</sequence>
<evidence type="ECO:0000313" key="8">
    <source>
        <dbReference type="Proteomes" id="UP001589608"/>
    </source>
</evidence>
<feature type="transmembrane region" description="Helical" evidence="6">
    <location>
        <begin position="312"/>
        <end position="335"/>
    </location>
</feature>
<dbReference type="InterPro" id="IPR011701">
    <property type="entry name" value="MFS"/>
</dbReference>
<dbReference type="PANTHER" id="PTHR23513:SF11">
    <property type="entry name" value="STAPHYLOFERRIN A TRANSPORTER"/>
    <property type="match status" value="1"/>
</dbReference>
<gene>
    <name evidence="7" type="ORF">ACFFTR_38570</name>
</gene>
<keyword evidence="3 6" id="KW-0812">Transmembrane</keyword>
<protein>
    <submittedName>
        <fullName evidence="7">MFS transporter</fullName>
    </submittedName>
</protein>
<feature type="transmembrane region" description="Helical" evidence="6">
    <location>
        <begin position="261"/>
        <end position="281"/>
    </location>
</feature>
<feature type="transmembrane region" description="Helical" evidence="6">
    <location>
        <begin position="226"/>
        <end position="249"/>
    </location>
</feature>